<reference evidence="3 4" key="1">
    <citation type="submission" date="2013-04" db="EMBL/GenBank/DDBJ databases">
        <title>The Genome Sequence of Parabacteroides gordonii DSM 23371.</title>
        <authorList>
            <consortium name="The Broad Institute Genomics Platform"/>
            <person name="Earl A."/>
            <person name="Ward D."/>
            <person name="Feldgarden M."/>
            <person name="Gevers D."/>
            <person name="Martens E."/>
            <person name="Sakamoto M."/>
            <person name="Benno Y."/>
            <person name="Suzuki N."/>
            <person name="Matsunaga N."/>
            <person name="Koshihara K."/>
            <person name="Seki M."/>
            <person name="Komiya H."/>
            <person name="Walker B."/>
            <person name="Young S."/>
            <person name="Zeng Q."/>
            <person name="Gargeya S."/>
            <person name="Fitzgerald M."/>
            <person name="Haas B."/>
            <person name="Abouelleil A."/>
            <person name="Allen A.W."/>
            <person name="Alvarado L."/>
            <person name="Arachchi H.M."/>
            <person name="Berlin A.M."/>
            <person name="Chapman S.B."/>
            <person name="Gainer-Dewar J."/>
            <person name="Goldberg J."/>
            <person name="Griggs A."/>
            <person name="Gujja S."/>
            <person name="Hansen M."/>
            <person name="Howarth C."/>
            <person name="Imamovic A."/>
            <person name="Ireland A."/>
            <person name="Larimer J."/>
            <person name="McCowan C."/>
            <person name="Murphy C."/>
            <person name="Pearson M."/>
            <person name="Poon T.W."/>
            <person name="Priest M."/>
            <person name="Roberts A."/>
            <person name="Saif S."/>
            <person name="Shea T."/>
            <person name="Sisk P."/>
            <person name="Sykes S."/>
            <person name="Wortman J."/>
            <person name="Nusbaum C."/>
            <person name="Birren B."/>
        </authorList>
    </citation>
    <scope>NUCLEOTIDE SEQUENCE [LARGE SCALE GENOMIC DNA]</scope>
    <source>
        <strain evidence="3 4">MS-1</strain>
    </source>
</reference>
<dbReference type="InterPro" id="IPR046980">
    <property type="entry name" value="KefG/KefF"/>
</dbReference>
<dbReference type="PANTHER" id="PTHR47307">
    <property type="entry name" value="GLUTATHIONE-REGULATED POTASSIUM-EFFLUX SYSTEM ANCILLARY PROTEIN KEFG"/>
    <property type="match status" value="1"/>
</dbReference>
<dbReference type="PANTHER" id="PTHR47307:SF1">
    <property type="entry name" value="GLUTATHIONE-REGULATED POTASSIUM-EFFLUX SYSTEM ANCILLARY PROTEIN KEFG"/>
    <property type="match status" value="1"/>
</dbReference>
<dbReference type="Gene3D" id="3.40.50.360">
    <property type="match status" value="1"/>
</dbReference>
<feature type="domain" description="Flavodoxin-like fold" evidence="2">
    <location>
        <begin position="35"/>
        <end position="199"/>
    </location>
</feature>
<keyword evidence="1" id="KW-0560">Oxidoreductase</keyword>
<evidence type="ECO:0000256" key="1">
    <source>
        <dbReference type="ARBA" id="ARBA00023002"/>
    </source>
</evidence>
<evidence type="ECO:0000313" key="3">
    <source>
        <dbReference type="EMBL" id="KKB57316.1"/>
    </source>
</evidence>
<dbReference type="GO" id="GO:0003955">
    <property type="term" value="F:NAD(P)H dehydrogenase (quinone) activity"/>
    <property type="evidence" value="ECO:0007669"/>
    <property type="project" value="TreeGrafter"/>
</dbReference>
<dbReference type="GO" id="GO:0009055">
    <property type="term" value="F:electron transfer activity"/>
    <property type="evidence" value="ECO:0007669"/>
    <property type="project" value="TreeGrafter"/>
</dbReference>
<accession>A0A0F5JHM9</accession>
<evidence type="ECO:0000259" key="2">
    <source>
        <dbReference type="Pfam" id="PF02525"/>
    </source>
</evidence>
<dbReference type="Proteomes" id="UP000033035">
    <property type="component" value="Unassembled WGS sequence"/>
</dbReference>
<dbReference type="InterPro" id="IPR003680">
    <property type="entry name" value="Flavodoxin_fold"/>
</dbReference>
<dbReference type="InterPro" id="IPR029039">
    <property type="entry name" value="Flavoprotein-like_sf"/>
</dbReference>
<proteinExistence type="predicted"/>
<evidence type="ECO:0000313" key="4">
    <source>
        <dbReference type="Proteomes" id="UP000033035"/>
    </source>
</evidence>
<gene>
    <name evidence="3" type="ORF">HMPREF1536_02037</name>
</gene>
<protein>
    <recommendedName>
        <fullName evidence="2">Flavodoxin-like fold domain-containing protein</fullName>
    </recommendedName>
</protein>
<keyword evidence="4" id="KW-1185">Reference proteome</keyword>
<dbReference type="SUPFAM" id="SSF52218">
    <property type="entry name" value="Flavoproteins"/>
    <property type="match status" value="1"/>
</dbReference>
<dbReference type="AlphaFoldDB" id="A0A0F5JHM9"/>
<name>A0A0F5JHM9_9BACT</name>
<dbReference type="HOGENOM" id="CLU_058643_0_1_10"/>
<dbReference type="GO" id="GO:0010181">
    <property type="term" value="F:FMN binding"/>
    <property type="evidence" value="ECO:0007669"/>
    <property type="project" value="TreeGrafter"/>
</dbReference>
<dbReference type="STRING" id="1203610.HMPREF1536_02037"/>
<organism evidence="3 4">
    <name type="scientific">Parabacteroides gordonii MS-1 = DSM 23371</name>
    <dbReference type="NCBI Taxonomy" id="1203610"/>
    <lineage>
        <taxon>Bacteria</taxon>
        <taxon>Pseudomonadati</taxon>
        <taxon>Bacteroidota</taxon>
        <taxon>Bacteroidia</taxon>
        <taxon>Bacteroidales</taxon>
        <taxon>Tannerellaceae</taxon>
        <taxon>Parabacteroides</taxon>
    </lineage>
</organism>
<comment type="caution">
    <text evidence="3">The sequence shown here is derived from an EMBL/GenBank/DDBJ whole genome shotgun (WGS) entry which is preliminary data.</text>
</comment>
<dbReference type="PATRIC" id="fig|1203610.3.peg.2088"/>
<dbReference type="Pfam" id="PF02525">
    <property type="entry name" value="Flavodoxin_2"/>
    <property type="match status" value="1"/>
</dbReference>
<sequence>MLIHCRIFMDLLIFVITDQLGYYNIKLNIMNDNSKRVVILLAHPNLNESQANKALADSVKDIDGVMVYDLYEYQNQSFDVNIWSKIISDASMVIFQFPFHWMSAPSLLKRWLDEVFTSLAKTPAVAGKPLQVVTTTGSEYAAYRSGGRNCFTMDELLRPYQGCAIHAGMVWQTPLVVYGMGTSDASKNIAAGAEAYKQKVEAMLSDHGTNSTW</sequence>
<dbReference type="EMBL" id="AQHW01000013">
    <property type="protein sequence ID" value="KKB57316.1"/>
    <property type="molecule type" value="Genomic_DNA"/>
</dbReference>